<dbReference type="PANTHER" id="PTHR11895">
    <property type="entry name" value="TRANSAMIDASE"/>
    <property type="match status" value="1"/>
</dbReference>
<dbReference type="PANTHER" id="PTHR11895:SF7">
    <property type="entry name" value="GLUTAMYL-TRNA(GLN) AMIDOTRANSFERASE SUBUNIT A, MITOCHONDRIAL"/>
    <property type="match status" value="1"/>
</dbReference>
<dbReference type="EMBL" id="WQMS01000012">
    <property type="protein sequence ID" value="MVO78169.1"/>
    <property type="molecule type" value="Genomic_DNA"/>
</dbReference>
<name>A0A6I4J0T1_9SPHN</name>
<proteinExistence type="inferred from homology"/>
<dbReference type="InterPro" id="IPR023631">
    <property type="entry name" value="Amidase_dom"/>
</dbReference>
<dbReference type="GO" id="GO:0003824">
    <property type="term" value="F:catalytic activity"/>
    <property type="evidence" value="ECO:0007669"/>
    <property type="project" value="InterPro"/>
</dbReference>
<dbReference type="Gene3D" id="3.90.1300.10">
    <property type="entry name" value="Amidase signature (AS) domain"/>
    <property type="match status" value="1"/>
</dbReference>
<dbReference type="AlphaFoldDB" id="A0A6I4J0T1"/>
<protein>
    <submittedName>
        <fullName evidence="3">Amidase</fullName>
    </submittedName>
</protein>
<evidence type="ECO:0000256" key="1">
    <source>
        <dbReference type="ARBA" id="ARBA00009199"/>
    </source>
</evidence>
<dbReference type="InterPro" id="IPR036928">
    <property type="entry name" value="AS_sf"/>
</dbReference>
<organism evidence="3 4">
    <name type="scientific">Sphingomonas horti</name>
    <dbReference type="NCBI Taxonomy" id="2682842"/>
    <lineage>
        <taxon>Bacteria</taxon>
        <taxon>Pseudomonadati</taxon>
        <taxon>Pseudomonadota</taxon>
        <taxon>Alphaproteobacteria</taxon>
        <taxon>Sphingomonadales</taxon>
        <taxon>Sphingomonadaceae</taxon>
        <taxon>Sphingomonas</taxon>
    </lineage>
</organism>
<accession>A0A6I4J0T1</accession>
<dbReference type="SUPFAM" id="SSF75304">
    <property type="entry name" value="Amidase signature (AS) enzymes"/>
    <property type="match status" value="1"/>
</dbReference>
<sequence>MLSATEIAEAVHSSQVSAREMVRLAIQRIEERDSAVNAFCVRDFERAEAMAADIDERLALGEDPGPLAGVPLAVKDLEHAEGLPTRRGSLFHRRAEPEPRDMPHVARLRAAGAIVLGKVTTAEFGFAGTCDTKLHGTTRNPWRLDRTPGGSSGGSAAAVAAGMVPVCTGSDGAGSIRGPAAFCGLVGLKVSHGRIGRADGASENSQFGVLTSTVADTARCLDIMAGPVELDRMSLPRVSFSYERAAQTLDVAGLKACWSDDMGFAVVDPEVADIARSAAMHLIGAAGLQHLPRPVRFSNIYPAVGQLYTYRLVSRLEAAGYLPDRWDALSDEVRRNFERFPPGSDGERIRAEDMIAKLQLEVAEFFGSADLLLTPTTACTAFGAADPAPLTIAGQDARDTQDCPLTPLANFTWHPSISVPAGHTRDGLPVGLMITGPRHRDDIVLRLARILEDVRPWPRTAPAFA</sequence>
<feature type="domain" description="Amidase" evidence="2">
    <location>
        <begin position="20"/>
        <end position="445"/>
    </location>
</feature>
<evidence type="ECO:0000259" key="2">
    <source>
        <dbReference type="Pfam" id="PF01425"/>
    </source>
</evidence>
<evidence type="ECO:0000313" key="4">
    <source>
        <dbReference type="Proteomes" id="UP000441389"/>
    </source>
</evidence>
<comment type="similarity">
    <text evidence="1">Belongs to the amidase family.</text>
</comment>
<dbReference type="Pfam" id="PF01425">
    <property type="entry name" value="Amidase"/>
    <property type="match status" value="1"/>
</dbReference>
<comment type="caution">
    <text evidence="3">The sequence shown here is derived from an EMBL/GenBank/DDBJ whole genome shotgun (WGS) entry which is preliminary data.</text>
</comment>
<keyword evidence="4" id="KW-1185">Reference proteome</keyword>
<dbReference type="Proteomes" id="UP000441389">
    <property type="component" value="Unassembled WGS sequence"/>
</dbReference>
<dbReference type="InterPro" id="IPR000120">
    <property type="entry name" value="Amidase"/>
</dbReference>
<evidence type="ECO:0000313" key="3">
    <source>
        <dbReference type="EMBL" id="MVO78169.1"/>
    </source>
</evidence>
<gene>
    <name evidence="3" type="ORF">GON01_09510</name>
</gene>
<reference evidence="3 4" key="1">
    <citation type="submission" date="2019-12" db="EMBL/GenBank/DDBJ databases">
        <authorList>
            <person name="Huq M.A."/>
        </authorList>
    </citation>
    <scope>NUCLEOTIDE SEQUENCE [LARGE SCALE GENOMIC DNA]</scope>
    <source>
        <strain evidence="3 4">MAH-20</strain>
    </source>
</reference>